<comment type="caution">
    <text evidence="1">The sequence shown here is derived from an EMBL/GenBank/DDBJ whole genome shotgun (WGS) entry which is preliminary data.</text>
</comment>
<evidence type="ECO:0000313" key="1">
    <source>
        <dbReference type="EMBL" id="MFC6755363.1"/>
    </source>
</evidence>
<gene>
    <name evidence="1" type="ORF">ACFQEU_18085</name>
</gene>
<dbReference type="EMBL" id="JBHSWW010000744">
    <property type="protein sequence ID" value="MFC6755363.1"/>
    <property type="molecule type" value="Genomic_DNA"/>
</dbReference>
<dbReference type="RefSeq" id="WP_379784414.1">
    <property type="nucleotide sequence ID" value="NZ_JBHSWW010000744.1"/>
</dbReference>
<dbReference type="Proteomes" id="UP001596442">
    <property type="component" value="Unassembled WGS sequence"/>
</dbReference>
<organism evidence="1 2">
    <name type="scientific">Halorubrum tibetense</name>
    <dbReference type="NCBI Taxonomy" id="175631"/>
    <lineage>
        <taxon>Archaea</taxon>
        <taxon>Methanobacteriati</taxon>
        <taxon>Methanobacteriota</taxon>
        <taxon>Stenosarchaea group</taxon>
        <taxon>Halobacteria</taxon>
        <taxon>Halobacteriales</taxon>
        <taxon>Haloferacaceae</taxon>
        <taxon>Halorubrum</taxon>
    </lineage>
</organism>
<proteinExistence type="predicted"/>
<reference evidence="1 2" key="1">
    <citation type="journal article" date="2019" name="Int. J. Syst. Evol. Microbiol.">
        <title>The Global Catalogue of Microorganisms (GCM) 10K type strain sequencing project: providing services to taxonomists for standard genome sequencing and annotation.</title>
        <authorList>
            <consortium name="The Broad Institute Genomics Platform"/>
            <consortium name="The Broad Institute Genome Sequencing Center for Infectious Disease"/>
            <person name="Wu L."/>
            <person name="Ma J."/>
        </authorList>
    </citation>
    <scope>NUCLEOTIDE SEQUENCE [LARGE SCALE GENOMIC DNA]</scope>
    <source>
        <strain evidence="1 2">CGMCC 1.3239</strain>
    </source>
</reference>
<name>A0ABD5SEB7_9EURY</name>
<keyword evidence="2" id="KW-1185">Reference proteome</keyword>
<evidence type="ECO:0000313" key="2">
    <source>
        <dbReference type="Proteomes" id="UP001596442"/>
    </source>
</evidence>
<dbReference type="AlphaFoldDB" id="A0ABD5SEB7"/>
<feature type="non-terminal residue" evidence="1">
    <location>
        <position position="1"/>
    </location>
</feature>
<sequence length="113" mass="12621">KILYEQRGQQFDTELTLAFIKFVGLYPPGTIVELANGRLGLVLATNEQAKHLPKIICVTDVNKETCKQEFIDLSLIGRGELSEDHLIKQLHVDGSFGIHLREFKAKGLNFAIG</sequence>
<protein>
    <submittedName>
        <fullName evidence="1">Uncharacterized protein</fullName>
    </submittedName>
</protein>
<accession>A0ABD5SEB7</accession>